<dbReference type="AlphaFoldDB" id="A0A6I6F9N8"/>
<proteinExistence type="inferred from homology"/>
<dbReference type="PANTHER" id="PTHR30489">
    <property type="entry name" value="LIPOPROTEIN-RELEASING SYSTEM TRANSMEMBRANE PROTEIN LOLE"/>
    <property type="match status" value="1"/>
</dbReference>
<accession>A0A6I6F9N8</accession>
<dbReference type="InterPro" id="IPR003838">
    <property type="entry name" value="ABC3_permease_C"/>
</dbReference>
<evidence type="ECO:0000256" key="7">
    <source>
        <dbReference type="SAM" id="Phobius"/>
    </source>
</evidence>
<evidence type="ECO:0000313" key="10">
    <source>
        <dbReference type="EMBL" id="QGU94435.1"/>
    </source>
</evidence>
<evidence type="ECO:0000313" key="11">
    <source>
        <dbReference type="Proteomes" id="UP000422764"/>
    </source>
</evidence>
<keyword evidence="5 7" id="KW-1133">Transmembrane helix</keyword>
<feature type="transmembrane region" description="Helical" evidence="7">
    <location>
        <begin position="359"/>
        <end position="383"/>
    </location>
</feature>
<evidence type="ECO:0000259" key="8">
    <source>
        <dbReference type="Pfam" id="PF02687"/>
    </source>
</evidence>
<evidence type="ECO:0000259" key="9">
    <source>
        <dbReference type="Pfam" id="PF12704"/>
    </source>
</evidence>
<comment type="subcellular location">
    <subcellularLocation>
        <location evidence="1">Cell membrane</location>
        <topology evidence="1">Multi-pass membrane protein</topology>
    </subcellularLocation>
</comment>
<name>A0A6I6F9N8_9CLOT</name>
<organism evidence="10 11">
    <name type="scientific">Clostridium bovifaecis</name>
    <dbReference type="NCBI Taxonomy" id="2184719"/>
    <lineage>
        <taxon>Bacteria</taxon>
        <taxon>Bacillati</taxon>
        <taxon>Bacillota</taxon>
        <taxon>Clostridia</taxon>
        <taxon>Eubacteriales</taxon>
        <taxon>Clostridiaceae</taxon>
        <taxon>Clostridium</taxon>
    </lineage>
</organism>
<feature type="domain" description="ABC3 transporter permease C-terminal" evidence="8">
    <location>
        <begin position="660"/>
        <end position="776"/>
    </location>
</feature>
<feature type="transmembrane region" description="Helical" evidence="7">
    <location>
        <begin position="748"/>
        <end position="769"/>
    </location>
</feature>
<gene>
    <name evidence="10" type="ORF">GOM49_04355</name>
</gene>
<sequence length="786" mass="88829">MLWLKMIRDIKGNIIAYLACMIVIMIGLISYASISISKDNLFIAQEQFYKHYNFADGFAAVRTMPYAQLRKLQNIEGVDQLQGRLVKDVRVIMPERDENIYLRLISIDKAESNPINGVKLIKGSFPQEEERSILLADKFYTANHLSLNDTIVMVIDGKKVELPLAGTGQSPEYVYAIKDGQSIAPEPENFEVAYMNYEEMEALFNEEGMINNIIFTLKPGFTFADVEGKIETELKRYGMESLIPRKDQLSNVMLSEELNQLENMSKSVPVLFLTISTTILYIMLKRLVESQRGQIGMFKALGYRTREILVHYMSFGLFIGFFGGVTGGLMGTALSMSLTKVYQTYYSLPDLTARFSWKYFLYGMVLSIFFGLAAAFQGAKGVLKLQPADAMHPPAPVLQKKTFFDYVPALWSIFTVQGRMAIRNVLRNRGRSFFTFIGIMFTFSMMGALLSMNGLMDIMVKDQFTKAQKHDVKISFTQPLDGKSVLREIKSMKGVKRVEPMLEVPVTLRYKHYKKDIVALGITEDAELYKIFDKNENEVKIPKEGVLVSERVAEKLRIHTGDELQVESPWAKDSPFYIVVAGVIPQYMGVNVYMNQDTLNSLLRQGDMATSILIAVENSEIPSLKEEYRLSKNVGIIEERQKSIDKYEELMATSGYSMWIMSILAVVTGFAIVYNSSIITLAERKRELASLRVMGLTHEEVLEVVSVEQWFIGILGILAGIPLTYVMLQGISKGMNNDIFTIPAIVDPSALLLAFIGTVLAIGSAQGWVKRKIRKMDLVEVLKERE</sequence>
<feature type="transmembrane region" description="Helical" evidence="7">
    <location>
        <begin position="309"/>
        <end position="339"/>
    </location>
</feature>
<dbReference type="GO" id="GO:0098797">
    <property type="term" value="C:plasma membrane protein complex"/>
    <property type="evidence" value="ECO:0007669"/>
    <property type="project" value="TreeGrafter"/>
</dbReference>
<dbReference type="Pfam" id="PF12704">
    <property type="entry name" value="MacB_PCD"/>
    <property type="match status" value="1"/>
</dbReference>
<dbReference type="GO" id="GO:0044874">
    <property type="term" value="P:lipoprotein localization to outer membrane"/>
    <property type="evidence" value="ECO:0007669"/>
    <property type="project" value="TreeGrafter"/>
</dbReference>
<keyword evidence="6 7" id="KW-0472">Membrane</keyword>
<feature type="transmembrane region" description="Helical" evidence="7">
    <location>
        <begin position="268"/>
        <end position="288"/>
    </location>
</feature>
<evidence type="ECO:0000256" key="2">
    <source>
        <dbReference type="ARBA" id="ARBA00005236"/>
    </source>
</evidence>
<feature type="domain" description="MacB-like periplasmic core" evidence="9">
    <location>
        <begin position="432"/>
        <end position="619"/>
    </location>
</feature>
<dbReference type="EMBL" id="CP046522">
    <property type="protein sequence ID" value="QGU94435.1"/>
    <property type="molecule type" value="Genomic_DNA"/>
</dbReference>
<dbReference type="Proteomes" id="UP000422764">
    <property type="component" value="Chromosome"/>
</dbReference>
<protein>
    <submittedName>
        <fullName evidence="10">FtsX-like permease family protein</fullName>
    </submittedName>
</protein>
<evidence type="ECO:0000256" key="1">
    <source>
        <dbReference type="ARBA" id="ARBA00004651"/>
    </source>
</evidence>
<evidence type="ECO:0000256" key="4">
    <source>
        <dbReference type="ARBA" id="ARBA00022692"/>
    </source>
</evidence>
<comment type="similarity">
    <text evidence="2">Belongs to the ABC-4 integral membrane protein family. LolC/E subfamily.</text>
</comment>
<keyword evidence="3" id="KW-1003">Cell membrane</keyword>
<dbReference type="PANTHER" id="PTHR30489:SF0">
    <property type="entry name" value="LIPOPROTEIN-RELEASING SYSTEM TRANSMEMBRANE PROTEIN LOLE"/>
    <property type="match status" value="1"/>
</dbReference>
<dbReference type="InterPro" id="IPR051447">
    <property type="entry name" value="Lipoprotein-release_system"/>
</dbReference>
<feature type="transmembrane region" description="Helical" evidence="7">
    <location>
        <begin position="656"/>
        <end position="682"/>
    </location>
</feature>
<feature type="transmembrane region" description="Helical" evidence="7">
    <location>
        <begin position="434"/>
        <end position="456"/>
    </location>
</feature>
<feature type="transmembrane region" description="Helical" evidence="7">
    <location>
        <begin position="12"/>
        <end position="34"/>
    </location>
</feature>
<feature type="domain" description="ABC3 transporter permease C-terminal" evidence="8">
    <location>
        <begin position="268"/>
        <end position="387"/>
    </location>
</feature>
<dbReference type="Pfam" id="PF02687">
    <property type="entry name" value="FtsX"/>
    <property type="match status" value="2"/>
</dbReference>
<reference evidence="10 11" key="1">
    <citation type="submission" date="2019-12" db="EMBL/GenBank/DDBJ databases">
        <title>Genome sequenceing of Clostridium bovifaecis.</title>
        <authorList>
            <person name="Yao Y."/>
        </authorList>
    </citation>
    <scope>NUCLEOTIDE SEQUENCE [LARGE SCALE GENOMIC DNA]</scope>
    <source>
        <strain evidence="10 11">BXX</strain>
    </source>
</reference>
<evidence type="ECO:0000256" key="5">
    <source>
        <dbReference type="ARBA" id="ARBA00022989"/>
    </source>
</evidence>
<dbReference type="InterPro" id="IPR025857">
    <property type="entry name" value="MacB_PCD"/>
</dbReference>
<keyword evidence="11" id="KW-1185">Reference proteome</keyword>
<evidence type="ECO:0000256" key="3">
    <source>
        <dbReference type="ARBA" id="ARBA00022475"/>
    </source>
</evidence>
<evidence type="ECO:0000256" key="6">
    <source>
        <dbReference type="ARBA" id="ARBA00023136"/>
    </source>
</evidence>
<keyword evidence="4 7" id="KW-0812">Transmembrane</keyword>
<feature type="transmembrane region" description="Helical" evidence="7">
    <location>
        <begin position="710"/>
        <end position="728"/>
    </location>
</feature>